<reference evidence="1 2" key="1">
    <citation type="submission" date="2019-06" db="EMBL/GenBank/DDBJ databases">
        <title>Whole genome shotgun sequence of Streptomyces spinoverrucosus NBRC 14228.</title>
        <authorList>
            <person name="Hosoyama A."/>
            <person name="Uohara A."/>
            <person name="Ohji S."/>
            <person name="Ichikawa N."/>
        </authorList>
    </citation>
    <scope>NUCLEOTIDE SEQUENCE [LARGE SCALE GENOMIC DNA]</scope>
    <source>
        <strain evidence="1 2">NBRC 14228</strain>
    </source>
</reference>
<dbReference type="Proteomes" id="UP000317881">
    <property type="component" value="Unassembled WGS sequence"/>
</dbReference>
<accession>A0A4Y3VVD5</accession>
<organism evidence="1 2">
    <name type="scientific">Streptomyces spinoverrucosus</name>
    <dbReference type="NCBI Taxonomy" id="284043"/>
    <lineage>
        <taxon>Bacteria</taxon>
        <taxon>Bacillati</taxon>
        <taxon>Actinomycetota</taxon>
        <taxon>Actinomycetes</taxon>
        <taxon>Kitasatosporales</taxon>
        <taxon>Streptomycetaceae</taxon>
        <taxon>Streptomyces</taxon>
    </lineage>
</organism>
<proteinExistence type="predicted"/>
<sequence length="63" mass="6962">MAACAVRWSARDRLPSWSAPRTLIECNPNGQWGWLPDAQAITEAFADILTRKEAVGHEDAGRP</sequence>
<comment type="caution">
    <text evidence="1">The sequence shown here is derived from an EMBL/GenBank/DDBJ whole genome shotgun (WGS) entry which is preliminary data.</text>
</comment>
<name>A0A4Y3VVD5_9ACTN</name>
<dbReference type="AlphaFoldDB" id="A0A4Y3VVD5"/>
<evidence type="ECO:0000313" key="1">
    <source>
        <dbReference type="EMBL" id="GEC09640.1"/>
    </source>
</evidence>
<dbReference type="EMBL" id="BJND01000077">
    <property type="protein sequence ID" value="GEC09640.1"/>
    <property type="molecule type" value="Genomic_DNA"/>
</dbReference>
<protein>
    <submittedName>
        <fullName evidence="1">Uncharacterized protein</fullName>
    </submittedName>
</protein>
<gene>
    <name evidence="1" type="ORF">SSP24_72950</name>
</gene>
<keyword evidence="2" id="KW-1185">Reference proteome</keyword>
<evidence type="ECO:0000313" key="2">
    <source>
        <dbReference type="Proteomes" id="UP000317881"/>
    </source>
</evidence>